<evidence type="ECO:0000313" key="4">
    <source>
        <dbReference type="EMBL" id="MDQ8206305.1"/>
    </source>
</evidence>
<keyword evidence="3" id="KW-0472">Membrane</keyword>
<protein>
    <recommendedName>
        <fullName evidence="6">PA14 domain-containing protein</fullName>
    </recommendedName>
</protein>
<comment type="caution">
    <text evidence="4">The sequence shown here is derived from an EMBL/GenBank/DDBJ whole genome shotgun (WGS) entry which is preliminary data.</text>
</comment>
<sequence length="646" mass="74269">MMNTTTDEIRSKRVLRIAWSLAIGLHLIAVVVLINNKGLLTETLSFNREETNQQVAAVEKRAKKREAFEKQRREKIILKQEDAKTLSKKEENKRLDQLVQAVEKIKQDYEAIKQVEKAKLEALRKDHLEKFNKSYAKKLDELTHQVHRRTGMLKAAIKKDPELEQLNIELEENLEVSLAARIAIKEYREEKSPREQQREEAVNGAEQMLANAKAAIELAEEHMQVADESVEALKRVVERLETFTNEMPIAAQNDKKLEQSLAKAPPPIDDSELLAKAEQLEQLSTDQLYDTAVELEQKMSARYENARISELAATTDRDFEEASERMSDLGETKRPDLGTEIREKQVHTVKDLNEFRETLDHAVSETENIRARAQNRLRQLDPNATAEATESEPQGRNIATKHIAHQKRMYNAVRQSKGHSIDLTALMNKNKEPVLGEGTSNTSKAERLAEPELTEEMVVTRALPGRRFTEDSTRQGWLYIDTWYVIGPWDLKEFEGKSLPPETEIDLDAEYSNGKQGMVRRARTARERFELDGKLRWQFHQSDKLFVRPPNETGDAIYYAYTELHFDRDRDILLAIGIDDHSTIWLNDEVIWRHRVNSWNIGSSLRKVTFKQGYNTVLIRMENGGPLMDFSLVLCPPSALQAQAQN</sequence>
<name>A0ABU1AQ84_9BACT</name>
<reference evidence="4 5" key="1">
    <citation type="submission" date="2023-04" db="EMBL/GenBank/DDBJ databases">
        <title>A novel bacteria isolated from coastal sediment.</title>
        <authorList>
            <person name="Liu X.-J."/>
            <person name="Du Z.-J."/>
        </authorList>
    </citation>
    <scope>NUCLEOTIDE SEQUENCE [LARGE SCALE GENOMIC DNA]</scope>
    <source>
        <strain evidence="4 5">SDUM461003</strain>
    </source>
</reference>
<feature type="region of interest" description="Disordered" evidence="2">
    <location>
        <begin position="376"/>
        <end position="397"/>
    </location>
</feature>
<keyword evidence="3" id="KW-0812">Transmembrane</keyword>
<keyword evidence="3" id="KW-1133">Transmembrane helix</keyword>
<evidence type="ECO:0000256" key="1">
    <source>
        <dbReference type="SAM" id="Coils"/>
    </source>
</evidence>
<feature type="coiled-coil region" evidence="1">
    <location>
        <begin position="202"/>
        <end position="236"/>
    </location>
</feature>
<keyword evidence="1" id="KW-0175">Coiled coil</keyword>
<organism evidence="4 5">
    <name type="scientific">Thalassobacterium maritimum</name>
    <dbReference type="NCBI Taxonomy" id="3041265"/>
    <lineage>
        <taxon>Bacteria</taxon>
        <taxon>Pseudomonadati</taxon>
        <taxon>Verrucomicrobiota</taxon>
        <taxon>Opitutia</taxon>
        <taxon>Puniceicoccales</taxon>
        <taxon>Coraliomargaritaceae</taxon>
        <taxon>Thalassobacterium</taxon>
    </lineage>
</organism>
<dbReference type="Proteomes" id="UP001225316">
    <property type="component" value="Unassembled WGS sequence"/>
</dbReference>
<feature type="coiled-coil region" evidence="1">
    <location>
        <begin position="88"/>
        <end position="126"/>
    </location>
</feature>
<evidence type="ECO:0000313" key="5">
    <source>
        <dbReference type="Proteomes" id="UP001225316"/>
    </source>
</evidence>
<dbReference type="RefSeq" id="WP_308948338.1">
    <property type="nucleotide sequence ID" value="NZ_JARXHW010000003.1"/>
</dbReference>
<gene>
    <name evidence="4" type="ORF">QEH52_02215</name>
</gene>
<accession>A0ABU1AQ84</accession>
<feature type="transmembrane region" description="Helical" evidence="3">
    <location>
        <begin position="14"/>
        <end position="34"/>
    </location>
</feature>
<evidence type="ECO:0000256" key="3">
    <source>
        <dbReference type="SAM" id="Phobius"/>
    </source>
</evidence>
<evidence type="ECO:0008006" key="6">
    <source>
        <dbReference type="Google" id="ProtNLM"/>
    </source>
</evidence>
<dbReference type="EMBL" id="JARXHW010000003">
    <property type="protein sequence ID" value="MDQ8206305.1"/>
    <property type="molecule type" value="Genomic_DNA"/>
</dbReference>
<keyword evidence="5" id="KW-1185">Reference proteome</keyword>
<evidence type="ECO:0000256" key="2">
    <source>
        <dbReference type="SAM" id="MobiDB-lite"/>
    </source>
</evidence>
<proteinExistence type="predicted"/>